<keyword evidence="2" id="KW-1185">Reference proteome</keyword>
<evidence type="ECO:0000313" key="1">
    <source>
        <dbReference type="EMBL" id="KYO44503.1"/>
    </source>
</evidence>
<evidence type="ECO:0000313" key="2">
    <source>
        <dbReference type="Proteomes" id="UP000050525"/>
    </source>
</evidence>
<proteinExistence type="predicted"/>
<name>A0A151P666_ALLMI</name>
<gene>
    <name evidence="1" type="ORF">Y1Q_0023106</name>
</gene>
<dbReference type="Proteomes" id="UP000050525">
    <property type="component" value="Unassembled WGS sequence"/>
</dbReference>
<organism evidence="1 2">
    <name type="scientific">Alligator mississippiensis</name>
    <name type="common">American alligator</name>
    <dbReference type="NCBI Taxonomy" id="8496"/>
    <lineage>
        <taxon>Eukaryota</taxon>
        <taxon>Metazoa</taxon>
        <taxon>Chordata</taxon>
        <taxon>Craniata</taxon>
        <taxon>Vertebrata</taxon>
        <taxon>Euteleostomi</taxon>
        <taxon>Archelosauria</taxon>
        <taxon>Archosauria</taxon>
        <taxon>Crocodylia</taxon>
        <taxon>Alligatoridae</taxon>
        <taxon>Alligatorinae</taxon>
        <taxon>Alligator</taxon>
    </lineage>
</organism>
<reference evidence="1 2" key="1">
    <citation type="journal article" date="2012" name="Genome Biol.">
        <title>Sequencing three crocodilian genomes to illuminate the evolution of archosaurs and amniotes.</title>
        <authorList>
            <person name="St John J.A."/>
            <person name="Braun E.L."/>
            <person name="Isberg S.R."/>
            <person name="Miles L.G."/>
            <person name="Chong A.Y."/>
            <person name="Gongora J."/>
            <person name="Dalzell P."/>
            <person name="Moran C."/>
            <person name="Bed'hom B."/>
            <person name="Abzhanov A."/>
            <person name="Burgess S.C."/>
            <person name="Cooksey A.M."/>
            <person name="Castoe T.A."/>
            <person name="Crawford N.G."/>
            <person name="Densmore L.D."/>
            <person name="Drew J.C."/>
            <person name="Edwards S.V."/>
            <person name="Faircloth B.C."/>
            <person name="Fujita M.K."/>
            <person name="Greenwold M.J."/>
            <person name="Hoffmann F.G."/>
            <person name="Howard J.M."/>
            <person name="Iguchi T."/>
            <person name="Janes D.E."/>
            <person name="Khan S.Y."/>
            <person name="Kohno S."/>
            <person name="de Koning A.J."/>
            <person name="Lance S.L."/>
            <person name="McCarthy F.M."/>
            <person name="McCormack J.E."/>
            <person name="Merchant M.E."/>
            <person name="Peterson D.G."/>
            <person name="Pollock D.D."/>
            <person name="Pourmand N."/>
            <person name="Raney B.J."/>
            <person name="Roessler K.A."/>
            <person name="Sanford J.R."/>
            <person name="Sawyer R.H."/>
            <person name="Schmidt C.J."/>
            <person name="Triplett E.W."/>
            <person name="Tuberville T.D."/>
            <person name="Venegas-Anaya M."/>
            <person name="Howard J.T."/>
            <person name="Jarvis E.D."/>
            <person name="Guillette L.J.Jr."/>
            <person name="Glenn T.C."/>
            <person name="Green R.E."/>
            <person name="Ray D.A."/>
        </authorList>
    </citation>
    <scope>NUCLEOTIDE SEQUENCE [LARGE SCALE GENOMIC DNA]</scope>
    <source>
        <strain evidence="1">KSC_2009_1</strain>
    </source>
</reference>
<dbReference type="EMBL" id="AKHW03000760">
    <property type="protein sequence ID" value="KYO44503.1"/>
    <property type="molecule type" value="Genomic_DNA"/>
</dbReference>
<protein>
    <submittedName>
        <fullName evidence="1">Uncharacterized protein</fullName>
    </submittedName>
</protein>
<comment type="caution">
    <text evidence="1">The sequence shown here is derived from an EMBL/GenBank/DDBJ whole genome shotgun (WGS) entry which is preliminary data.</text>
</comment>
<dbReference type="AlphaFoldDB" id="A0A151P666"/>
<sequence length="102" mass="11323">MQQWLILYMYPKAAPVISWTLESCQLNQHCNHFFNKKWVSHVAESEGPTQPRSVQGGFIAGHKLRAPSQVPETCPVFAGMNLESPEAPKKAERGTAAGVLNF</sequence>
<accession>A0A151P666</accession>